<protein>
    <recommendedName>
        <fullName evidence="5">OmpR/PhoB-type domain-containing protein</fullName>
    </recommendedName>
</protein>
<dbReference type="Pfam" id="PF00486">
    <property type="entry name" value="Trans_reg_C"/>
    <property type="match status" value="1"/>
</dbReference>
<keyword evidence="2" id="KW-0067">ATP-binding</keyword>
<keyword evidence="1" id="KW-0547">Nucleotide-binding</keyword>
<sequence length="554" mass="59175">MVGHSIEVAPFMASPAYSFGEFRFEPASGALIRDGVEVHLRPKTAGVLAVLVAHAGEVVAKTDLLDRVWGGMAGDESLTVCVAELRRALHEQPKIAHFIATVYRRGYRFIAPVATMRESAPGDARSPVVRQSELAELDGWWHSASSGVRTVGFIAGEVGAGKTTLVQAFLARFRGTGLAVLGEARCVDLHSTEPYLPLLDAMGALCRGPNGARFRGILSEVAPDWLAQLPGVVDPAAVDRVRRQAIGRSAGRLQREAADALDAMSAVAPVVLVLEDLDAGDRSTIEMISYLAQRSTSARVLVLATYRPDAAGRRRHPLGEVLRSVLARRACRHLELAPLGETGVAAVLASRLAPAVASAGLAAQVFTRTEGNPLFATTLIEWLIAEDALYDDGGGGGLRARGPIARLGIPPGVRRVVSYSIDRFAPEDRELLRVAAVAGLEFTVTEVHAGLSASVSGEARWSSDRLERRLLRIARHSGVILEVEPVWADGTINGCFRFAHSLVRDVLSEQLGGARRARAASDIRQAIDQHIDAATRVGRSYLLAAPGREAGVAR</sequence>
<comment type="caution">
    <text evidence="6">The sequence shown here is derived from an EMBL/GenBank/DDBJ whole genome shotgun (WGS) entry which is preliminary data.</text>
</comment>
<dbReference type="InterPro" id="IPR001867">
    <property type="entry name" value="OmpR/PhoB-type_DNA-bd"/>
</dbReference>
<evidence type="ECO:0000256" key="1">
    <source>
        <dbReference type="ARBA" id="ARBA00022741"/>
    </source>
</evidence>
<evidence type="ECO:0000313" key="7">
    <source>
        <dbReference type="Proteomes" id="UP001500506"/>
    </source>
</evidence>
<dbReference type="Gene3D" id="1.10.10.10">
    <property type="entry name" value="Winged helix-like DNA-binding domain superfamily/Winged helix DNA-binding domain"/>
    <property type="match status" value="1"/>
</dbReference>
<gene>
    <name evidence="6" type="ORF">GCM10009747_14790</name>
</gene>
<dbReference type="InterPro" id="IPR041664">
    <property type="entry name" value="AAA_16"/>
</dbReference>
<dbReference type="InterPro" id="IPR016032">
    <property type="entry name" value="Sig_transdc_resp-reg_C-effctor"/>
</dbReference>
<feature type="domain" description="OmpR/PhoB-type" evidence="5">
    <location>
        <begin position="14"/>
        <end position="111"/>
    </location>
</feature>
<dbReference type="SUPFAM" id="SSF46894">
    <property type="entry name" value="C-terminal effector domain of the bipartite response regulators"/>
    <property type="match status" value="1"/>
</dbReference>
<dbReference type="Proteomes" id="UP001500506">
    <property type="component" value="Unassembled WGS sequence"/>
</dbReference>
<organism evidence="6 7">
    <name type="scientific">Agromyces humatus</name>
    <dbReference type="NCBI Taxonomy" id="279573"/>
    <lineage>
        <taxon>Bacteria</taxon>
        <taxon>Bacillati</taxon>
        <taxon>Actinomycetota</taxon>
        <taxon>Actinomycetes</taxon>
        <taxon>Micrococcales</taxon>
        <taxon>Microbacteriaceae</taxon>
        <taxon>Agromyces</taxon>
    </lineage>
</organism>
<keyword evidence="3 4" id="KW-0238">DNA-binding</keyword>
<evidence type="ECO:0000256" key="4">
    <source>
        <dbReference type="PROSITE-ProRule" id="PRU01091"/>
    </source>
</evidence>
<dbReference type="CDD" id="cd00383">
    <property type="entry name" value="trans_reg_C"/>
    <property type="match status" value="1"/>
</dbReference>
<proteinExistence type="predicted"/>
<dbReference type="SUPFAM" id="SSF52540">
    <property type="entry name" value="P-loop containing nucleoside triphosphate hydrolases"/>
    <property type="match status" value="1"/>
</dbReference>
<dbReference type="Pfam" id="PF13191">
    <property type="entry name" value="AAA_16"/>
    <property type="match status" value="1"/>
</dbReference>
<accession>A0ABN2KIU8</accession>
<dbReference type="PANTHER" id="PTHR16305:SF28">
    <property type="entry name" value="GUANYLATE CYCLASE DOMAIN-CONTAINING PROTEIN"/>
    <property type="match status" value="1"/>
</dbReference>
<evidence type="ECO:0000256" key="3">
    <source>
        <dbReference type="ARBA" id="ARBA00023125"/>
    </source>
</evidence>
<evidence type="ECO:0000259" key="5">
    <source>
        <dbReference type="PROSITE" id="PS51755"/>
    </source>
</evidence>
<dbReference type="RefSeq" id="WP_232499043.1">
    <property type="nucleotide sequence ID" value="NZ_BAAANH010000003.1"/>
</dbReference>
<feature type="DNA-binding region" description="OmpR/PhoB-type" evidence="4">
    <location>
        <begin position="14"/>
        <end position="111"/>
    </location>
</feature>
<dbReference type="EMBL" id="BAAANH010000003">
    <property type="protein sequence ID" value="GAA1757277.1"/>
    <property type="molecule type" value="Genomic_DNA"/>
</dbReference>
<dbReference type="PANTHER" id="PTHR16305">
    <property type="entry name" value="TESTICULAR SOLUBLE ADENYLYL CYCLASE"/>
    <property type="match status" value="1"/>
</dbReference>
<reference evidence="6 7" key="1">
    <citation type="journal article" date="2019" name="Int. J. Syst. Evol. Microbiol.">
        <title>The Global Catalogue of Microorganisms (GCM) 10K type strain sequencing project: providing services to taxonomists for standard genome sequencing and annotation.</title>
        <authorList>
            <consortium name="The Broad Institute Genomics Platform"/>
            <consortium name="The Broad Institute Genome Sequencing Center for Infectious Disease"/>
            <person name="Wu L."/>
            <person name="Ma J."/>
        </authorList>
    </citation>
    <scope>NUCLEOTIDE SEQUENCE [LARGE SCALE GENOMIC DNA]</scope>
    <source>
        <strain evidence="6 7">JCM 14319</strain>
    </source>
</reference>
<dbReference type="PROSITE" id="PS51755">
    <property type="entry name" value="OMPR_PHOB"/>
    <property type="match status" value="1"/>
</dbReference>
<dbReference type="InterPro" id="IPR027417">
    <property type="entry name" value="P-loop_NTPase"/>
</dbReference>
<evidence type="ECO:0000256" key="2">
    <source>
        <dbReference type="ARBA" id="ARBA00022840"/>
    </source>
</evidence>
<keyword evidence="7" id="KW-1185">Reference proteome</keyword>
<evidence type="ECO:0000313" key="6">
    <source>
        <dbReference type="EMBL" id="GAA1757277.1"/>
    </source>
</evidence>
<dbReference type="SMART" id="SM00862">
    <property type="entry name" value="Trans_reg_C"/>
    <property type="match status" value="1"/>
</dbReference>
<dbReference type="InterPro" id="IPR036388">
    <property type="entry name" value="WH-like_DNA-bd_sf"/>
</dbReference>
<name>A0ABN2KIU8_9MICO</name>